<dbReference type="InterPro" id="IPR045307">
    <property type="entry name" value="ADCK1_dom"/>
</dbReference>
<dbReference type="InterPro" id="IPR051130">
    <property type="entry name" value="Mito_struct-func_regulator"/>
</dbReference>
<evidence type="ECO:0000313" key="4">
    <source>
        <dbReference type="Proteomes" id="UP001165083"/>
    </source>
</evidence>
<keyword evidence="4" id="KW-1185">Reference proteome</keyword>
<dbReference type="PANTHER" id="PTHR43173">
    <property type="entry name" value="ABC1 FAMILY PROTEIN"/>
    <property type="match status" value="1"/>
</dbReference>
<dbReference type="AlphaFoldDB" id="A0A9W6X6G4"/>
<dbReference type="CDD" id="cd13969">
    <property type="entry name" value="ADCK1-like"/>
    <property type="match status" value="1"/>
</dbReference>
<dbReference type="OrthoDB" id="427480at2759"/>
<comment type="similarity">
    <text evidence="1">Belongs to the protein kinase superfamily. ADCK protein kinase family.</text>
</comment>
<evidence type="ECO:0000256" key="1">
    <source>
        <dbReference type="ARBA" id="ARBA00009670"/>
    </source>
</evidence>
<dbReference type="Gene3D" id="1.10.510.10">
    <property type="entry name" value="Transferase(Phosphotransferase) domain 1"/>
    <property type="match status" value="1"/>
</dbReference>
<reference evidence="3" key="1">
    <citation type="submission" date="2023-04" db="EMBL/GenBank/DDBJ databases">
        <title>Phytophthora lilii NBRC 32176.</title>
        <authorList>
            <person name="Ichikawa N."/>
            <person name="Sato H."/>
            <person name="Tonouchi N."/>
        </authorList>
    </citation>
    <scope>NUCLEOTIDE SEQUENCE</scope>
    <source>
        <strain evidence="3">NBRC 32176</strain>
    </source>
</reference>
<proteinExistence type="inferred from homology"/>
<sequence>MTANDDCWTFFWSGNGTDSDMGTGCIKHPKTGECGCERSSDGKFFVGSTSCKALTAAVCSRIFSRSARVFATGGQVVWDYRRHFRGTERSDPDYRAKLQGLNQRIAERLLHLCFQNGGIYTKFGQQLATFNHGLPKEYTETLAQLQDRAKPVALDKVVQAIETEMGRPWHDVFREFDPTPIASASLAQVHHAVDHQGRELAVKVQYPHLESQMKADIRVIKWAFQLTEYYFPDVQIQWLFPEFKRALLSERMMSMEFIKAPKISQIDSIRELGLDPPEVARVLCEVFSEMVFCHGFVHCDPHAGNIFVRRNPDPNVKRKEQLVLLDHGLYRELDSDFRKTYCDLWRAMLMRDSALLEDCGKRLNVGGLAKYLPLLFTYRTINHKGRLDASMSESERKKLTEDLSSVRFSNVRSLSCMKILSNS</sequence>
<gene>
    <name evidence="3" type="ORF">Plil01_001390700</name>
</gene>
<protein>
    <submittedName>
        <fullName evidence="3">Unnamed protein product</fullName>
    </submittedName>
</protein>
<evidence type="ECO:0000313" key="3">
    <source>
        <dbReference type="EMBL" id="GMF32533.1"/>
    </source>
</evidence>
<comment type="caution">
    <text evidence="3">The sequence shown here is derived from an EMBL/GenBank/DDBJ whole genome shotgun (WGS) entry which is preliminary data.</text>
</comment>
<dbReference type="SUPFAM" id="SSF56112">
    <property type="entry name" value="Protein kinase-like (PK-like)"/>
    <property type="match status" value="1"/>
</dbReference>
<organism evidence="3 4">
    <name type="scientific">Phytophthora lilii</name>
    <dbReference type="NCBI Taxonomy" id="2077276"/>
    <lineage>
        <taxon>Eukaryota</taxon>
        <taxon>Sar</taxon>
        <taxon>Stramenopiles</taxon>
        <taxon>Oomycota</taxon>
        <taxon>Peronosporomycetes</taxon>
        <taxon>Peronosporales</taxon>
        <taxon>Peronosporaceae</taxon>
        <taxon>Phytophthora</taxon>
    </lineage>
</organism>
<dbReference type="EMBL" id="BSXW01000994">
    <property type="protein sequence ID" value="GMF32533.1"/>
    <property type="molecule type" value="Genomic_DNA"/>
</dbReference>
<dbReference type="Pfam" id="PF03109">
    <property type="entry name" value="ABC1"/>
    <property type="match status" value="1"/>
</dbReference>
<feature type="domain" description="ABC1 atypical kinase-like" evidence="2">
    <location>
        <begin position="144"/>
        <end position="250"/>
    </location>
</feature>
<dbReference type="Proteomes" id="UP001165083">
    <property type="component" value="Unassembled WGS sequence"/>
</dbReference>
<accession>A0A9W6X6G4</accession>
<dbReference type="InterPro" id="IPR004147">
    <property type="entry name" value="ABC1_dom"/>
</dbReference>
<evidence type="ECO:0000259" key="2">
    <source>
        <dbReference type="Pfam" id="PF03109"/>
    </source>
</evidence>
<dbReference type="InterPro" id="IPR011009">
    <property type="entry name" value="Kinase-like_dom_sf"/>
</dbReference>
<dbReference type="PANTHER" id="PTHR43173:SF28">
    <property type="entry name" value="AARF DOMAIN CONTAINING KINASE 5"/>
    <property type="match status" value="1"/>
</dbReference>
<name>A0A9W6X6G4_9STRA</name>